<dbReference type="Proteomes" id="UP000193944">
    <property type="component" value="Unassembled WGS sequence"/>
</dbReference>
<feature type="transmembrane region" description="Helical" evidence="1">
    <location>
        <begin position="22"/>
        <end position="41"/>
    </location>
</feature>
<reference evidence="2 3" key="2">
    <citation type="submission" date="2016-08" db="EMBL/GenBank/DDBJ databases">
        <title>Pervasive Adenine N6-methylation of Active Genes in Fungi.</title>
        <authorList>
            <consortium name="DOE Joint Genome Institute"/>
            <person name="Mondo S.J."/>
            <person name="Dannebaum R.O."/>
            <person name="Kuo R.C."/>
            <person name="Labutti K."/>
            <person name="Haridas S."/>
            <person name="Kuo A."/>
            <person name="Salamov A."/>
            <person name="Ahrendt S.R."/>
            <person name="Lipzen A."/>
            <person name="Sullivan W."/>
            <person name="Andreopoulos W.B."/>
            <person name="Clum A."/>
            <person name="Lindquist E."/>
            <person name="Daum C."/>
            <person name="Ramamoorthy G.K."/>
            <person name="Gryganskyi A."/>
            <person name="Culley D."/>
            <person name="Magnuson J.K."/>
            <person name="James T.Y."/>
            <person name="O'Malley M.A."/>
            <person name="Stajich J.E."/>
            <person name="Spatafora J.W."/>
            <person name="Visel A."/>
            <person name="Grigoriev I.V."/>
        </authorList>
    </citation>
    <scope>NUCLEOTIDE SEQUENCE [LARGE SCALE GENOMIC DNA]</scope>
    <source>
        <strain evidence="2 3">S4</strain>
    </source>
</reference>
<keyword evidence="1" id="KW-0812">Transmembrane</keyword>
<feature type="transmembrane region" description="Helical" evidence="1">
    <location>
        <begin position="178"/>
        <end position="199"/>
    </location>
</feature>
<sequence>MGTIDFIKNYDSKSNWDIYQDFFTFITTHYSFRWTFLLFIITGKRNWRNPVMLIIIFHLVFREIGIIFGDIAKLLPNKYPNYNYRSNEAFFIDHGLSRVFYYTSEVIADWYLLLRTKAIVKSNRKIIWVYITCALYCLSKLIKNYVNFSYIPYPDGFDPARDKMLFFKRRVTYKKNKWICDVILLITSIIYDIVVILTLKKYVFTNYDKIIQENNKKETFFIEKFKTLTTYRIYWTLLLTVLCTPIVLLFCFNLIYALNNVENFKDEKSATTFYENYCNDSAIEDFRVDVTHTGYILIKNSDIRIHYENNNKYTYKYNNDKINYYDLMNKNINNENISVNYYNNYNNNNNSNTELKKYYNSISRNI</sequence>
<keyword evidence="1" id="KW-1133">Transmembrane helix</keyword>
<keyword evidence="1" id="KW-0472">Membrane</keyword>
<name>A0A1Y1WZH4_9FUNG</name>
<evidence type="ECO:0000313" key="3">
    <source>
        <dbReference type="Proteomes" id="UP000193944"/>
    </source>
</evidence>
<feature type="transmembrane region" description="Helical" evidence="1">
    <location>
        <begin position="233"/>
        <end position="258"/>
    </location>
</feature>
<evidence type="ECO:0008006" key="4">
    <source>
        <dbReference type="Google" id="ProtNLM"/>
    </source>
</evidence>
<evidence type="ECO:0000256" key="1">
    <source>
        <dbReference type="SAM" id="Phobius"/>
    </source>
</evidence>
<organism evidence="2 3">
    <name type="scientific">Anaeromyces robustus</name>
    <dbReference type="NCBI Taxonomy" id="1754192"/>
    <lineage>
        <taxon>Eukaryota</taxon>
        <taxon>Fungi</taxon>
        <taxon>Fungi incertae sedis</taxon>
        <taxon>Chytridiomycota</taxon>
        <taxon>Chytridiomycota incertae sedis</taxon>
        <taxon>Neocallimastigomycetes</taxon>
        <taxon>Neocallimastigales</taxon>
        <taxon>Neocallimastigaceae</taxon>
        <taxon>Anaeromyces</taxon>
    </lineage>
</organism>
<proteinExistence type="predicted"/>
<reference evidence="2 3" key="1">
    <citation type="submission" date="2016-08" db="EMBL/GenBank/DDBJ databases">
        <title>A Parts List for Fungal Cellulosomes Revealed by Comparative Genomics.</title>
        <authorList>
            <consortium name="DOE Joint Genome Institute"/>
            <person name="Haitjema C.H."/>
            <person name="Gilmore S.P."/>
            <person name="Henske J.K."/>
            <person name="Solomon K.V."/>
            <person name="De Groot R."/>
            <person name="Kuo A."/>
            <person name="Mondo S.J."/>
            <person name="Salamov A.A."/>
            <person name="Labutti K."/>
            <person name="Zhao Z."/>
            <person name="Chiniquy J."/>
            <person name="Barry K."/>
            <person name="Brewer H.M."/>
            <person name="Purvine S.O."/>
            <person name="Wright A.T."/>
            <person name="Boxma B."/>
            <person name="Van Alen T."/>
            <person name="Hackstein J.H."/>
            <person name="Baker S.E."/>
            <person name="Grigoriev I.V."/>
            <person name="O'Malley M.A."/>
        </authorList>
    </citation>
    <scope>NUCLEOTIDE SEQUENCE [LARGE SCALE GENOMIC DNA]</scope>
    <source>
        <strain evidence="2 3">S4</strain>
    </source>
</reference>
<comment type="caution">
    <text evidence="2">The sequence shown here is derived from an EMBL/GenBank/DDBJ whole genome shotgun (WGS) entry which is preliminary data.</text>
</comment>
<protein>
    <recommendedName>
        <fullName evidence="4">G-protein coupled receptors family 1 profile domain-containing protein</fullName>
    </recommendedName>
</protein>
<evidence type="ECO:0000313" key="2">
    <source>
        <dbReference type="EMBL" id="ORX78586.1"/>
    </source>
</evidence>
<dbReference type="AlphaFoldDB" id="A0A1Y1WZH4"/>
<accession>A0A1Y1WZH4</accession>
<gene>
    <name evidence="2" type="ORF">BCR32DRAFT_270006</name>
</gene>
<dbReference type="EMBL" id="MCFG01000205">
    <property type="protein sequence ID" value="ORX78586.1"/>
    <property type="molecule type" value="Genomic_DNA"/>
</dbReference>
<feature type="transmembrane region" description="Helical" evidence="1">
    <location>
        <begin position="53"/>
        <end position="75"/>
    </location>
</feature>
<keyword evidence="3" id="KW-1185">Reference proteome</keyword>